<accession>A0AAE3SLP2</accession>
<name>A0AAE3SLP2_9BACT</name>
<proteinExistence type="predicted"/>
<organism evidence="1 2">
    <name type="scientific">Plebeiibacterium marinum</name>
    <dbReference type="NCBI Taxonomy" id="2992111"/>
    <lineage>
        <taxon>Bacteria</taxon>
        <taxon>Pseudomonadati</taxon>
        <taxon>Bacteroidota</taxon>
        <taxon>Bacteroidia</taxon>
        <taxon>Marinilabiliales</taxon>
        <taxon>Marinilabiliaceae</taxon>
        <taxon>Plebeiibacterium</taxon>
    </lineage>
</organism>
<protein>
    <submittedName>
        <fullName evidence="1">Uncharacterized protein</fullName>
    </submittedName>
</protein>
<reference evidence="1" key="1">
    <citation type="submission" date="2022-10" db="EMBL/GenBank/DDBJ databases">
        <authorList>
            <person name="Yu W.X."/>
        </authorList>
    </citation>
    <scope>NUCLEOTIDE SEQUENCE</scope>
    <source>
        <strain evidence="1">D04</strain>
    </source>
</reference>
<dbReference type="Proteomes" id="UP001207408">
    <property type="component" value="Unassembled WGS sequence"/>
</dbReference>
<dbReference type="AlphaFoldDB" id="A0AAE3SLP2"/>
<evidence type="ECO:0000313" key="1">
    <source>
        <dbReference type="EMBL" id="MCW3808100.1"/>
    </source>
</evidence>
<sequence>TKKGAEEYITSLLRGLNIEHVELVFETEAPIEDQVKMAVMEGVETYPVCPQDMGLAYLPEFIGVVNLKE</sequence>
<feature type="non-terminal residue" evidence="1">
    <location>
        <position position="1"/>
    </location>
</feature>
<gene>
    <name evidence="1" type="ORF">OM074_20935</name>
</gene>
<dbReference type="RefSeq" id="WP_301202658.1">
    <property type="nucleotide sequence ID" value="NZ_JAPDPI010000096.1"/>
</dbReference>
<comment type="caution">
    <text evidence="1">The sequence shown here is derived from an EMBL/GenBank/DDBJ whole genome shotgun (WGS) entry which is preliminary data.</text>
</comment>
<evidence type="ECO:0000313" key="2">
    <source>
        <dbReference type="Proteomes" id="UP001207408"/>
    </source>
</evidence>
<dbReference type="EMBL" id="JAPDPI010000096">
    <property type="protein sequence ID" value="MCW3808100.1"/>
    <property type="molecule type" value="Genomic_DNA"/>
</dbReference>
<keyword evidence="2" id="KW-1185">Reference proteome</keyword>